<dbReference type="OrthoDB" id="2723779at2759"/>
<reference evidence="1" key="1">
    <citation type="submission" date="2019-10" db="EMBL/GenBank/DDBJ databases">
        <authorList>
            <consortium name="DOE Joint Genome Institute"/>
            <person name="Kuo A."/>
            <person name="Miyauchi S."/>
            <person name="Kiss E."/>
            <person name="Drula E."/>
            <person name="Kohler A."/>
            <person name="Sanchez-Garcia M."/>
            <person name="Andreopoulos B."/>
            <person name="Barry K.W."/>
            <person name="Bonito G."/>
            <person name="Buee M."/>
            <person name="Carver A."/>
            <person name="Chen C."/>
            <person name="Cichocki N."/>
            <person name="Clum A."/>
            <person name="Culley D."/>
            <person name="Crous P.W."/>
            <person name="Fauchery L."/>
            <person name="Girlanda M."/>
            <person name="Hayes R."/>
            <person name="Keri Z."/>
            <person name="LaButti K."/>
            <person name="Lipzen A."/>
            <person name="Lombard V."/>
            <person name="Magnuson J."/>
            <person name="Maillard F."/>
            <person name="Morin E."/>
            <person name="Murat C."/>
            <person name="Nolan M."/>
            <person name="Ohm R."/>
            <person name="Pangilinan J."/>
            <person name="Pereira M."/>
            <person name="Perotto S."/>
            <person name="Peter M."/>
            <person name="Riley R."/>
            <person name="Sitrit Y."/>
            <person name="Stielow B."/>
            <person name="Szollosi G."/>
            <person name="Zifcakova L."/>
            <person name="Stursova M."/>
            <person name="Spatafora J.W."/>
            <person name="Tedersoo L."/>
            <person name="Vaario L.-M."/>
            <person name="Yamada A."/>
            <person name="Yan M."/>
            <person name="Wang P."/>
            <person name="Xu J."/>
            <person name="Bruns T."/>
            <person name="Baldrian P."/>
            <person name="Vilgalys R."/>
            <person name="Henrissat B."/>
            <person name="Grigoriev I.V."/>
            <person name="Hibbett D."/>
            <person name="Nagy L.G."/>
            <person name="Martin F.M."/>
        </authorList>
    </citation>
    <scope>NUCLEOTIDE SEQUENCE</scope>
    <source>
        <strain evidence="1">Prilba</strain>
    </source>
</reference>
<dbReference type="AlphaFoldDB" id="A0A9P5K1W2"/>
<dbReference type="Proteomes" id="UP000759537">
    <property type="component" value="Unassembled WGS sequence"/>
</dbReference>
<proteinExistence type="predicted"/>
<keyword evidence="2" id="KW-1185">Reference proteome</keyword>
<name>A0A9P5K1W2_9AGAM</name>
<accession>A0A9P5K1W2</accession>
<sequence length="98" mass="11594">MLSASAPTPPPPPIRIDTRVLEPDEQWKADLRKRIEHDLIHMVESAKIVRDTILNSQPTESSRERAERDYVESMNNIRTLAQEEFTRELRREVSERKW</sequence>
<dbReference type="EMBL" id="WHVB01000017">
    <property type="protein sequence ID" value="KAF8474348.1"/>
    <property type="molecule type" value="Genomic_DNA"/>
</dbReference>
<evidence type="ECO:0000313" key="1">
    <source>
        <dbReference type="EMBL" id="KAF8474348.1"/>
    </source>
</evidence>
<reference evidence="1" key="2">
    <citation type="journal article" date="2020" name="Nat. Commun.">
        <title>Large-scale genome sequencing of mycorrhizal fungi provides insights into the early evolution of symbiotic traits.</title>
        <authorList>
            <person name="Miyauchi S."/>
            <person name="Kiss E."/>
            <person name="Kuo A."/>
            <person name="Drula E."/>
            <person name="Kohler A."/>
            <person name="Sanchez-Garcia M."/>
            <person name="Morin E."/>
            <person name="Andreopoulos B."/>
            <person name="Barry K.W."/>
            <person name="Bonito G."/>
            <person name="Buee M."/>
            <person name="Carver A."/>
            <person name="Chen C."/>
            <person name="Cichocki N."/>
            <person name="Clum A."/>
            <person name="Culley D."/>
            <person name="Crous P.W."/>
            <person name="Fauchery L."/>
            <person name="Girlanda M."/>
            <person name="Hayes R.D."/>
            <person name="Keri Z."/>
            <person name="LaButti K."/>
            <person name="Lipzen A."/>
            <person name="Lombard V."/>
            <person name="Magnuson J."/>
            <person name="Maillard F."/>
            <person name="Murat C."/>
            <person name="Nolan M."/>
            <person name="Ohm R.A."/>
            <person name="Pangilinan J."/>
            <person name="Pereira M.F."/>
            <person name="Perotto S."/>
            <person name="Peter M."/>
            <person name="Pfister S."/>
            <person name="Riley R."/>
            <person name="Sitrit Y."/>
            <person name="Stielow J.B."/>
            <person name="Szollosi G."/>
            <person name="Zifcakova L."/>
            <person name="Stursova M."/>
            <person name="Spatafora J.W."/>
            <person name="Tedersoo L."/>
            <person name="Vaario L.M."/>
            <person name="Yamada A."/>
            <person name="Yan M."/>
            <person name="Wang P."/>
            <person name="Xu J."/>
            <person name="Bruns T."/>
            <person name="Baldrian P."/>
            <person name="Vilgalys R."/>
            <person name="Dunand C."/>
            <person name="Henrissat B."/>
            <person name="Grigoriev I.V."/>
            <person name="Hibbett D."/>
            <person name="Nagy L.G."/>
            <person name="Martin F.M."/>
        </authorList>
    </citation>
    <scope>NUCLEOTIDE SEQUENCE</scope>
    <source>
        <strain evidence="1">Prilba</strain>
    </source>
</reference>
<protein>
    <submittedName>
        <fullName evidence="1">Uncharacterized protein</fullName>
    </submittedName>
</protein>
<feature type="non-terminal residue" evidence="1">
    <location>
        <position position="98"/>
    </location>
</feature>
<organism evidence="1 2">
    <name type="scientific">Russula ochroleuca</name>
    <dbReference type="NCBI Taxonomy" id="152965"/>
    <lineage>
        <taxon>Eukaryota</taxon>
        <taxon>Fungi</taxon>
        <taxon>Dikarya</taxon>
        <taxon>Basidiomycota</taxon>
        <taxon>Agaricomycotina</taxon>
        <taxon>Agaricomycetes</taxon>
        <taxon>Russulales</taxon>
        <taxon>Russulaceae</taxon>
        <taxon>Russula</taxon>
    </lineage>
</organism>
<comment type="caution">
    <text evidence="1">The sequence shown here is derived from an EMBL/GenBank/DDBJ whole genome shotgun (WGS) entry which is preliminary data.</text>
</comment>
<evidence type="ECO:0000313" key="2">
    <source>
        <dbReference type="Proteomes" id="UP000759537"/>
    </source>
</evidence>
<gene>
    <name evidence="1" type="ORF">DFH94DRAFT_635932</name>
</gene>